<gene>
    <name evidence="6" type="ordered locus">SpiGrapes_2731</name>
</gene>
<feature type="domain" description="Glycine cleavage system P-protein N-terminal" evidence="5">
    <location>
        <begin position="5"/>
        <end position="440"/>
    </location>
</feature>
<dbReference type="InterPro" id="IPR020581">
    <property type="entry name" value="GDC_P"/>
</dbReference>
<sequence length="451" mass="49720">MIYPYIPHTDEDRKQMLDAIGMDSFDDLYKDLSEDLLLGESVPISQGRTEDEVIRMITSIAQRNVKGIPFLGCGCYDHIIPSTVEAIASLPSFVTAYTPYQAEMSQGILQAIYEFQSMVCEITGMDVSNASLYDGANAIVEAASTSLSAKRRSTTILVSPTIHPFSLQVLHTWAMGTNRTITLLPEKNGLCDFSSLEDYLNDDVGSLIVQTPNRYGFLEDYTAIADLVHAKGALFAISSDLLSLGMQKSPAEWGADIAVGDTQSLGLPLAFGGPACGYMAVTKELMRKIPGRIVGASVDGQGRRGYTLTLQAREQHIKREHATSNVCSNQALSALMTTVHLSSLGWSGMEEATKQSYIKAHYLAYHLAQLPGVTLLWDSPFWCEFPLVFSDQKKMRKFIQELRNEGIFAGVRLGALTRDSKDEMVLLVAVTEKRSREELELYLAAARRVMN</sequence>
<dbReference type="InterPro" id="IPR049315">
    <property type="entry name" value="GDC-P_N"/>
</dbReference>
<keyword evidence="7" id="KW-1185">Reference proteome</keyword>
<dbReference type="OrthoDB" id="9771867at2"/>
<dbReference type="GO" id="GO:0004375">
    <property type="term" value="F:glycine dehydrogenase (decarboxylating) activity"/>
    <property type="evidence" value="ECO:0007669"/>
    <property type="project" value="UniProtKB-EC"/>
</dbReference>
<accession>G8QVW4</accession>
<dbReference type="EMBL" id="CP003155">
    <property type="protein sequence ID" value="AEV30488.1"/>
    <property type="molecule type" value="Genomic_DNA"/>
</dbReference>
<evidence type="ECO:0000256" key="3">
    <source>
        <dbReference type="ARBA" id="ARBA00023002"/>
    </source>
</evidence>
<protein>
    <recommendedName>
        <fullName evidence="2">glycine dehydrogenase (aminomethyl-transferring)</fullName>
        <ecNumber evidence="2">1.4.4.2</ecNumber>
    </recommendedName>
</protein>
<dbReference type="AlphaFoldDB" id="G8QVW4"/>
<dbReference type="Gene3D" id="3.40.640.10">
    <property type="entry name" value="Type I PLP-dependent aspartate aminotransferase-like (Major domain)"/>
    <property type="match status" value="1"/>
</dbReference>
<dbReference type="InterPro" id="IPR015422">
    <property type="entry name" value="PyrdxlP-dep_Trfase_small"/>
</dbReference>
<dbReference type="STRING" id="158190.SpiGrapes_2731"/>
<dbReference type="InterPro" id="IPR023010">
    <property type="entry name" value="GcvPA"/>
</dbReference>
<evidence type="ECO:0000259" key="5">
    <source>
        <dbReference type="Pfam" id="PF02347"/>
    </source>
</evidence>
<dbReference type="InterPro" id="IPR015424">
    <property type="entry name" value="PyrdxlP-dep_Trfase"/>
</dbReference>
<evidence type="ECO:0000313" key="7">
    <source>
        <dbReference type="Proteomes" id="UP000005632"/>
    </source>
</evidence>
<dbReference type="Proteomes" id="UP000005632">
    <property type="component" value="Chromosome"/>
</dbReference>
<name>G8QVW4_SPHPG</name>
<dbReference type="KEGG" id="sgp:SpiGrapes_2731"/>
<dbReference type="RefSeq" id="WP_014271327.1">
    <property type="nucleotide sequence ID" value="NC_016633.1"/>
</dbReference>
<dbReference type="eggNOG" id="COG0403">
    <property type="taxonomic scope" value="Bacteria"/>
</dbReference>
<dbReference type="GO" id="GO:0006546">
    <property type="term" value="P:glycine catabolic process"/>
    <property type="evidence" value="ECO:0007669"/>
    <property type="project" value="InterPro"/>
</dbReference>
<proteinExistence type="predicted"/>
<dbReference type="GO" id="GO:0009116">
    <property type="term" value="P:nucleoside metabolic process"/>
    <property type="evidence" value="ECO:0007669"/>
    <property type="project" value="InterPro"/>
</dbReference>
<dbReference type="EC" id="1.4.4.2" evidence="2"/>
<evidence type="ECO:0000256" key="4">
    <source>
        <dbReference type="ARBA" id="ARBA00049026"/>
    </source>
</evidence>
<evidence type="ECO:0000313" key="6">
    <source>
        <dbReference type="EMBL" id="AEV30488.1"/>
    </source>
</evidence>
<dbReference type="HOGENOM" id="CLU_004620_0_2_12"/>
<evidence type="ECO:0000256" key="2">
    <source>
        <dbReference type="ARBA" id="ARBA00012134"/>
    </source>
</evidence>
<keyword evidence="3" id="KW-0560">Oxidoreductase</keyword>
<dbReference type="InterPro" id="IPR015421">
    <property type="entry name" value="PyrdxlP-dep_Trfase_major"/>
</dbReference>
<comment type="catalytic activity">
    <reaction evidence="4">
        <text>N(6)-[(R)-lipoyl]-L-lysyl-[glycine-cleavage complex H protein] + glycine + H(+) = N(6)-[(R)-S(8)-aminomethyldihydrolipoyl]-L-lysyl-[glycine-cleavage complex H protein] + CO2</text>
        <dbReference type="Rhea" id="RHEA:24304"/>
        <dbReference type="Rhea" id="RHEA-COMP:10494"/>
        <dbReference type="Rhea" id="RHEA-COMP:10495"/>
        <dbReference type="ChEBI" id="CHEBI:15378"/>
        <dbReference type="ChEBI" id="CHEBI:16526"/>
        <dbReference type="ChEBI" id="CHEBI:57305"/>
        <dbReference type="ChEBI" id="CHEBI:83099"/>
        <dbReference type="ChEBI" id="CHEBI:83143"/>
        <dbReference type="EC" id="1.4.4.2"/>
    </reaction>
</comment>
<dbReference type="CDD" id="cd00613">
    <property type="entry name" value="GDC-P"/>
    <property type="match status" value="1"/>
</dbReference>
<dbReference type="PANTHER" id="PTHR42806">
    <property type="entry name" value="GLYCINE CLEAVAGE SYSTEM P-PROTEIN"/>
    <property type="match status" value="1"/>
</dbReference>
<dbReference type="PANTHER" id="PTHR42806:SF1">
    <property type="entry name" value="GLYCINE DEHYDROGENASE (DECARBOXYLATING)"/>
    <property type="match status" value="1"/>
</dbReference>
<dbReference type="PIRSF" id="PIRSF006815">
    <property type="entry name" value="GcvPA"/>
    <property type="match status" value="1"/>
</dbReference>
<dbReference type="Gene3D" id="3.90.1150.10">
    <property type="entry name" value="Aspartate Aminotransferase, domain 1"/>
    <property type="match status" value="1"/>
</dbReference>
<comment type="function">
    <text evidence="1">The glycine cleavage system catalyzes the degradation of glycine. The P protein binds the alpha-amino group of glycine through its pyridoxal phosphate cofactor; CO(2) is released and the remaining methylamine moiety is then transferred to the lipoamide cofactor of the H protein.</text>
</comment>
<reference evidence="6 7" key="1">
    <citation type="submission" date="2011-11" db="EMBL/GenBank/DDBJ databases">
        <title>Complete sequence of Spirochaeta sp. grapes.</title>
        <authorList>
            <consortium name="US DOE Joint Genome Institute"/>
            <person name="Lucas S."/>
            <person name="Han J."/>
            <person name="Lapidus A."/>
            <person name="Cheng J.-F."/>
            <person name="Goodwin L."/>
            <person name="Pitluck S."/>
            <person name="Peters L."/>
            <person name="Ovchinnikova G."/>
            <person name="Munk A.C."/>
            <person name="Detter J.C."/>
            <person name="Han C."/>
            <person name="Tapia R."/>
            <person name="Land M."/>
            <person name="Hauser L."/>
            <person name="Kyrpides N."/>
            <person name="Ivanova N."/>
            <person name="Pagani I."/>
            <person name="Ritalahtilisa K."/>
            <person name="Loeffler F."/>
            <person name="Woyke T."/>
        </authorList>
    </citation>
    <scope>NUCLEOTIDE SEQUENCE [LARGE SCALE GENOMIC DNA]</scope>
    <source>
        <strain evidence="7">ATCC BAA-1885 / DSM 22778 / Grapes</strain>
    </source>
</reference>
<dbReference type="NCBIfam" id="NF001696">
    <property type="entry name" value="PRK00451.1"/>
    <property type="match status" value="1"/>
</dbReference>
<dbReference type="Pfam" id="PF02347">
    <property type="entry name" value="GDC-P"/>
    <property type="match status" value="1"/>
</dbReference>
<organism evidence="6 7">
    <name type="scientific">Sphaerochaeta pleomorpha (strain ATCC BAA-1885 / DSM 22778 / Grapes)</name>
    <dbReference type="NCBI Taxonomy" id="158190"/>
    <lineage>
        <taxon>Bacteria</taxon>
        <taxon>Pseudomonadati</taxon>
        <taxon>Spirochaetota</taxon>
        <taxon>Spirochaetia</taxon>
        <taxon>Spirochaetales</taxon>
        <taxon>Sphaerochaetaceae</taxon>
        <taxon>Sphaerochaeta</taxon>
    </lineage>
</organism>
<evidence type="ECO:0000256" key="1">
    <source>
        <dbReference type="ARBA" id="ARBA00003788"/>
    </source>
</evidence>
<dbReference type="SUPFAM" id="SSF53383">
    <property type="entry name" value="PLP-dependent transferases"/>
    <property type="match status" value="1"/>
</dbReference>